<feature type="non-terminal residue" evidence="2">
    <location>
        <position position="1"/>
    </location>
</feature>
<dbReference type="AlphaFoldDB" id="K0SPV5"/>
<feature type="region of interest" description="Disordered" evidence="1">
    <location>
        <begin position="126"/>
        <end position="241"/>
    </location>
</feature>
<dbReference type="EMBL" id="AGNL01013258">
    <property type="protein sequence ID" value="EJK67355.1"/>
    <property type="molecule type" value="Genomic_DNA"/>
</dbReference>
<feature type="compositionally biased region" description="Basic residues" evidence="1">
    <location>
        <begin position="186"/>
        <end position="195"/>
    </location>
</feature>
<protein>
    <submittedName>
        <fullName evidence="2">Uncharacterized protein</fullName>
    </submittedName>
</protein>
<feature type="compositionally biased region" description="Basic and acidic residues" evidence="1">
    <location>
        <begin position="126"/>
        <end position="137"/>
    </location>
</feature>
<gene>
    <name evidence="2" type="ORF">THAOC_11623</name>
</gene>
<reference evidence="2 3" key="1">
    <citation type="journal article" date="2012" name="Genome Biol.">
        <title>Genome and low-iron response of an oceanic diatom adapted to chronic iron limitation.</title>
        <authorList>
            <person name="Lommer M."/>
            <person name="Specht M."/>
            <person name="Roy A.S."/>
            <person name="Kraemer L."/>
            <person name="Andreson R."/>
            <person name="Gutowska M.A."/>
            <person name="Wolf J."/>
            <person name="Bergner S.V."/>
            <person name="Schilhabel M.B."/>
            <person name="Klostermeier U.C."/>
            <person name="Beiko R.G."/>
            <person name="Rosenstiel P."/>
            <person name="Hippler M."/>
            <person name="Laroche J."/>
        </authorList>
    </citation>
    <scope>NUCLEOTIDE SEQUENCE [LARGE SCALE GENOMIC DNA]</scope>
    <source>
        <strain evidence="2 3">CCMP1005</strain>
    </source>
</reference>
<comment type="caution">
    <text evidence="2">The sequence shown here is derived from an EMBL/GenBank/DDBJ whole genome shotgun (WGS) entry which is preliminary data.</text>
</comment>
<evidence type="ECO:0000256" key="1">
    <source>
        <dbReference type="SAM" id="MobiDB-lite"/>
    </source>
</evidence>
<organism evidence="2 3">
    <name type="scientific">Thalassiosira oceanica</name>
    <name type="common">Marine diatom</name>
    <dbReference type="NCBI Taxonomy" id="159749"/>
    <lineage>
        <taxon>Eukaryota</taxon>
        <taxon>Sar</taxon>
        <taxon>Stramenopiles</taxon>
        <taxon>Ochrophyta</taxon>
        <taxon>Bacillariophyta</taxon>
        <taxon>Coscinodiscophyceae</taxon>
        <taxon>Thalassiosirophycidae</taxon>
        <taxon>Thalassiosirales</taxon>
        <taxon>Thalassiosiraceae</taxon>
        <taxon>Thalassiosira</taxon>
    </lineage>
</organism>
<accession>K0SPV5</accession>
<feature type="compositionally biased region" description="Gly residues" evidence="1">
    <location>
        <begin position="232"/>
        <end position="241"/>
    </location>
</feature>
<evidence type="ECO:0000313" key="2">
    <source>
        <dbReference type="EMBL" id="EJK67355.1"/>
    </source>
</evidence>
<keyword evidence="3" id="KW-1185">Reference proteome</keyword>
<feature type="compositionally biased region" description="Basic and acidic residues" evidence="1">
    <location>
        <begin position="196"/>
        <end position="207"/>
    </location>
</feature>
<evidence type="ECO:0000313" key="3">
    <source>
        <dbReference type="Proteomes" id="UP000266841"/>
    </source>
</evidence>
<dbReference type="Proteomes" id="UP000266841">
    <property type="component" value="Unassembled WGS sequence"/>
</dbReference>
<feature type="region of interest" description="Disordered" evidence="1">
    <location>
        <begin position="1"/>
        <end position="50"/>
    </location>
</feature>
<sequence length="241" mass="25812">GDDADGRGRPSPRPPARSSRPAPIPEAVAARGPADLPGFGGIRKDRNGQTPFGRIRSCMCATPHICRDIAWRWARLRRGRYINFLLVPSRSAKCTPTAEHVNAYRSVVFRSLGFGEDGSDVERTIMNRSRTRGEGGRRTPARGAPQRPALPPRRDAVRRRQHRGTVVGQDGEVEGSAGGGGEAGVRRRAPVPGRRRGGEGDVLRRPELPGGEGARGRRGGRGEVVRGPDAAGPGGGTRRCC</sequence>
<proteinExistence type="predicted"/>
<name>K0SPV5_THAOC</name>